<dbReference type="GO" id="GO:0030048">
    <property type="term" value="P:actin filament-based movement"/>
    <property type="evidence" value="ECO:0007669"/>
    <property type="project" value="TreeGrafter"/>
</dbReference>
<keyword evidence="5 6" id="KW-0009">Actin-binding</keyword>
<dbReference type="GO" id="GO:0006897">
    <property type="term" value="P:endocytosis"/>
    <property type="evidence" value="ECO:0007669"/>
    <property type="project" value="TreeGrafter"/>
</dbReference>
<evidence type="ECO:0000259" key="7">
    <source>
        <dbReference type="PROSITE" id="PS51456"/>
    </source>
</evidence>
<dbReference type="PANTHER" id="PTHR13140:SF802">
    <property type="entry name" value="UNCONVENTIONAL MYOSIN-IB ISOFORM X1"/>
    <property type="match status" value="1"/>
</dbReference>
<dbReference type="GO" id="GO:0005886">
    <property type="term" value="C:plasma membrane"/>
    <property type="evidence" value="ECO:0007669"/>
    <property type="project" value="TreeGrafter"/>
</dbReference>
<dbReference type="AlphaFoldDB" id="A0A922IA23"/>
<keyword evidence="10" id="KW-1185">Reference proteome</keyword>
<dbReference type="PROSITE" id="PS51456">
    <property type="entry name" value="MYOSIN_MOTOR"/>
    <property type="match status" value="1"/>
</dbReference>
<comment type="caution">
    <text evidence="9">The sequence shown here is derived from an EMBL/GenBank/DDBJ whole genome shotgun (WGS) entry which is preliminary data.</text>
</comment>
<dbReference type="Gene3D" id="1.20.120.720">
    <property type="entry name" value="Myosin VI head, motor domain, U50 subdomain"/>
    <property type="match status" value="1"/>
</dbReference>
<dbReference type="GO" id="GO:0000146">
    <property type="term" value="F:microfilament motor activity"/>
    <property type="evidence" value="ECO:0007669"/>
    <property type="project" value="TreeGrafter"/>
</dbReference>
<dbReference type="GO" id="GO:0005902">
    <property type="term" value="C:microvillus"/>
    <property type="evidence" value="ECO:0007669"/>
    <property type="project" value="TreeGrafter"/>
</dbReference>
<keyword evidence="2 6" id="KW-0067">ATP-binding</keyword>
<dbReference type="SUPFAM" id="SSF52540">
    <property type="entry name" value="P-loop containing nucleoside triphosphate hydrolases"/>
    <property type="match status" value="1"/>
</dbReference>
<dbReference type="Proteomes" id="UP000790347">
    <property type="component" value="Unassembled WGS sequence"/>
</dbReference>
<dbReference type="GO" id="GO:0016459">
    <property type="term" value="C:myosin complex"/>
    <property type="evidence" value="ECO:0007669"/>
    <property type="project" value="UniProtKB-KW"/>
</dbReference>
<dbReference type="EMBL" id="ASGP02000001">
    <property type="protein sequence ID" value="KAH9526431.1"/>
    <property type="molecule type" value="Genomic_DNA"/>
</dbReference>
<keyword evidence="3 6" id="KW-0518">Myosin</keyword>
<feature type="binding site" evidence="6">
    <location>
        <begin position="125"/>
        <end position="132"/>
    </location>
    <ligand>
        <name>ATP</name>
        <dbReference type="ChEBI" id="CHEBI:30616"/>
    </ligand>
</feature>
<evidence type="ECO:0000256" key="3">
    <source>
        <dbReference type="ARBA" id="ARBA00023123"/>
    </source>
</evidence>
<sequence>MSLKLIKIDQQRNHSNQPLQKIIIIPERTSSTTSHATKLDDFISNDSFLQNLKVRFLNKKIYTCIESTVIAINPYESLPLYSAEVIAAYEHHNILSLPPHIYALCEFVLHCLKERNTDQCIICSGVSGSGKTESFKLALNYFINGSSERSELNQIKTRFNSIPIILEAFGNANTENNSNSTRLFYTLEVDFDFLGDPLGGQIDDYFIEKTRVAKHEIYGYNFHIFYQLIGGAGSNLLKFLKLKRNIETYHLLKDRPSDQHVNNGQNHVNEFQKTKSTLQVLGFTANEIIEILQVLAFILKLGNVQFLRKANIDSTEGCTIFNDYEIHEICDMFNLDSAIFLKSFTHKMVKDQSEVFITELSADSATKIRNTLCKALYFRLFTWIIEKINESIKTKPSLNLTRNNLSLCDFFGFENYYINFFEQLLVNYLDEKIVQIFIDTNFRQKQEEYLREDIGWTKLDLSTNDPICRFIDRPRTGIFSILNKASSKSIYFREEIFIKELNEQCSEDLHYIQINNPVHLDDDGNGYFLHSLPFRRRVSTGDISAQSVPQLCFGIHHFNENTVYSINGFIEKNAEHLNRNWSQFFFKSNHQMLQKLFPEGNPLKKSLRKPITLANQFSIAIESMIAKLNNKEIHYVMCIKPNRLKMPNIFDDEYVYKQLSSHFIIEHGEFLRRGYVYSEKYGPFFKRFRILSPMTWPYWKGSIVNGVVTLIKHNTSLKTNSLNDFNFGKTKIFIKHLKTFVELEELRIIKLDEIAVIIQKNVRKWLQKRKYYRMIVGQIKISRCFRNWKRRRYLLWLYRHLPSPSPINHEWPPAPRSMRHTSEMLRKLYHRWRCQRYRRCFDQINRNRMREKVTAMMLFKNRKASYLSSVSHPFRGDYIRLRQNVKWKRLLPTLGDVYVVFADLVSKITKRCGKEQFIQKVVVITTTSFIVLDGKTMQINQNVRLNSIYKISTSPYMDNILVIHILTEQQQQQQQQQQQVLNTRALIFESVHLIELITKLYLVIQNNVTKGPIVEISPEFQIFTGKETLVLVFKNHNASTSQQQQQLLSSSTSSQVKISRKSNRMEFTI</sequence>
<dbReference type="InterPro" id="IPR001609">
    <property type="entry name" value="Myosin_head_motor_dom-like"/>
</dbReference>
<organism evidence="9 10">
    <name type="scientific">Dermatophagoides farinae</name>
    <name type="common">American house dust mite</name>
    <dbReference type="NCBI Taxonomy" id="6954"/>
    <lineage>
        <taxon>Eukaryota</taxon>
        <taxon>Metazoa</taxon>
        <taxon>Ecdysozoa</taxon>
        <taxon>Arthropoda</taxon>
        <taxon>Chelicerata</taxon>
        <taxon>Arachnida</taxon>
        <taxon>Acari</taxon>
        <taxon>Acariformes</taxon>
        <taxon>Sarcoptiformes</taxon>
        <taxon>Astigmata</taxon>
        <taxon>Psoroptidia</taxon>
        <taxon>Analgoidea</taxon>
        <taxon>Pyroglyphidae</taxon>
        <taxon>Dermatophagoidinae</taxon>
        <taxon>Dermatophagoides</taxon>
    </lineage>
</organism>
<evidence type="ECO:0000313" key="10">
    <source>
        <dbReference type="Proteomes" id="UP000790347"/>
    </source>
</evidence>
<dbReference type="Gene3D" id="1.20.5.4820">
    <property type="match status" value="1"/>
</dbReference>
<feature type="domain" description="TH1" evidence="8">
    <location>
        <begin position="863"/>
        <end position="1062"/>
    </location>
</feature>
<gene>
    <name evidence="9" type="primary">MYO1A</name>
    <name evidence="9" type="ORF">DERF_000526</name>
</gene>
<dbReference type="Pfam" id="PF00063">
    <property type="entry name" value="Myosin_head"/>
    <property type="match status" value="1"/>
</dbReference>
<evidence type="ECO:0000256" key="1">
    <source>
        <dbReference type="ARBA" id="ARBA00022741"/>
    </source>
</evidence>
<comment type="similarity">
    <text evidence="6">Belongs to the TRAFAC class myosin-kinesin ATPase superfamily. Myosin family.</text>
</comment>
<evidence type="ECO:0000259" key="8">
    <source>
        <dbReference type="PROSITE" id="PS51757"/>
    </source>
</evidence>
<evidence type="ECO:0000256" key="5">
    <source>
        <dbReference type="ARBA" id="ARBA00023203"/>
    </source>
</evidence>
<dbReference type="PROSITE" id="PS51757">
    <property type="entry name" value="TH1"/>
    <property type="match status" value="1"/>
</dbReference>
<keyword evidence="4 6" id="KW-0505">Motor protein</keyword>
<dbReference type="GO" id="GO:0051015">
    <property type="term" value="F:actin filament binding"/>
    <property type="evidence" value="ECO:0007669"/>
    <property type="project" value="TreeGrafter"/>
</dbReference>
<dbReference type="Gene3D" id="1.20.58.530">
    <property type="match status" value="1"/>
</dbReference>
<reference evidence="9" key="1">
    <citation type="submission" date="2013-05" db="EMBL/GenBank/DDBJ databases">
        <authorList>
            <person name="Yim A.K.Y."/>
            <person name="Chan T.F."/>
            <person name="Ji K.M."/>
            <person name="Liu X.Y."/>
            <person name="Zhou J.W."/>
            <person name="Li R.Q."/>
            <person name="Yang K.Y."/>
            <person name="Li J."/>
            <person name="Li M."/>
            <person name="Law P.T.W."/>
            <person name="Wu Y.L."/>
            <person name="Cai Z.L."/>
            <person name="Qin H."/>
            <person name="Bao Y."/>
            <person name="Leung R.K.K."/>
            <person name="Ng P.K.S."/>
            <person name="Zou J."/>
            <person name="Zhong X.J."/>
            <person name="Ran P.X."/>
            <person name="Zhong N.S."/>
            <person name="Liu Z.G."/>
            <person name="Tsui S.K.W."/>
        </authorList>
    </citation>
    <scope>NUCLEOTIDE SEQUENCE</scope>
    <source>
        <strain evidence="9">Derf</strain>
        <tissue evidence="9">Whole organism</tissue>
    </source>
</reference>
<keyword evidence="1 6" id="KW-0547">Nucleotide-binding</keyword>
<proteinExistence type="inferred from homology"/>
<dbReference type="PRINTS" id="PR00193">
    <property type="entry name" value="MYOSINHEAVY"/>
</dbReference>
<reference evidence="9" key="2">
    <citation type="journal article" date="2022" name="Res Sq">
        <title>Comparative Genomics Reveals Insights into the Divergent Evolution of Astigmatic Mites and Household Pest Adaptations.</title>
        <authorList>
            <person name="Xiong Q."/>
            <person name="Wan A.T.-Y."/>
            <person name="Liu X.-Y."/>
            <person name="Fung C.S.-H."/>
            <person name="Xiao X."/>
            <person name="Malainual N."/>
            <person name="Hou J."/>
            <person name="Wang L."/>
            <person name="Wang M."/>
            <person name="Yang K."/>
            <person name="Cui Y."/>
            <person name="Leung E."/>
            <person name="Nong W."/>
            <person name="Shin S.-K."/>
            <person name="Au S."/>
            <person name="Jeong K.Y."/>
            <person name="Chew F.T."/>
            <person name="Hui J."/>
            <person name="Leung T.F."/>
            <person name="Tungtrongchitr A."/>
            <person name="Zhong N."/>
            <person name="Liu Z."/>
            <person name="Tsui S."/>
        </authorList>
    </citation>
    <scope>NUCLEOTIDE SEQUENCE</scope>
    <source>
        <strain evidence="9">Derf</strain>
        <tissue evidence="9">Whole organism</tissue>
    </source>
</reference>
<dbReference type="GO" id="GO:0005737">
    <property type="term" value="C:cytoplasm"/>
    <property type="evidence" value="ECO:0007669"/>
    <property type="project" value="TreeGrafter"/>
</dbReference>
<evidence type="ECO:0000256" key="6">
    <source>
        <dbReference type="PROSITE-ProRule" id="PRU00782"/>
    </source>
</evidence>
<dbReference type="Gene3D" id="1.10.10.820">
    <property type="match status" value="1"/>
</dbReference>
<dbReference type="SMART" id="SM00242">
    <property type="entry name" value="MYSc"/>
    <property type="match status" value="1"/>
</dbReference>
<feature type="region of interest" description="Actin-binding" evidence="6">
    <location>
        <begin position="621"/>
        <end position="643"/>
    </location>
</feature>
<dbReference type="Gene3D" id="3.40.850.10">
    <property type="entry name" value="Kinesin motor domain"/>
    <property type="match status" value="1"/>
</dbReference>
<evidence type="ECO:0000256" key="2">
    <source>
        <dbReference type="ARBA" id="ARBA00022840"/>
    </source>
</evidence>
<name>A0A922IA23_DERFA</name>
<dbReference type="Pfam" id="PF06017">
    <property type="entry name" value="Myosin_TH1"/>
    <property type="match status" value="1"/>
</dbReference>
<evidence type="ECO:0000256" key="4">
    <source>
        <dbReference type="ARBA" id="ARBA00023175"/>
    </source>
</evidence>
<accession>A0A922IA23</accession>
<dbReference type="InterPro" id="IPR036961">
    <property type="entry name" value="Kinesin_motor_dom_sf"/>
</dbReference>
<evidence type="ECO:0000313" key="9">
    <source>
        <dbReference type="EMBL" id="KAH9526431.1"/>
    </source>
</evidence>
<dbReference type="InterPro" id="IPR010926">
    <property type="entry name" value="Myosin_TH1"/>
</dbReference>
<feature type="domain" description="Myosin motor" evidence="7">
    <location>
        <begin position="32"/>
        <end position="748"/>
    </location>
</feature>
<dbReference type="GO" id="GO:0007015">
    <property type="term" value="P:actin filament organization"/>
    <property type="evidence" value="ECO:0007669"/>
    <property type="project" value="TreeGrafter"/>
</dbReference>
<protein>
    <submittedName>
        <fullName evidence="9">Unconventional myosin-Ia</fullName>
    </submittedName>
</protein>
<dbReference type="PANTHER" id="PTHR13140">
    <property type="entry name" value="MYOSIN"/>
    <property type="match status" value="1"/>
</dbReference>
<dbReference type="InterPro" id="IPR027417">
    <property type="entry name" value="P-loop_NTPase"/>
</dbReference>
<dbReference type="GO" id="GO:0005524">
    <property type="term" value="F:ATP binding"/>
    <property type="evidence" value="ECO:0007669"/>
    <property type="project" value="UniProtKB-UniRule"/>
</dbReference>